<feature type="transmembrane region" description="Helical" evidence="8">
    <location>
        <begin position="191"/>
        <end position="208"/>
    </location>
</feature>
<dbReference type="GO" id="GO:0005886">
    <property type="term" value="C:plasma membrane"/>
    <property type="evidence" value="ECO:0007669"/>
    <property type="project" value="UniProtKB-SubCell"/>
</dbReference>
<comment type="subcellular location">
    <subcellularLocation>
        <location evidence="1">Cell inner membrane</location>
        <topology evidence="1">Multi-pass membrane protein</topology>
    </subcellularLocation>
</comment>
<keyword evidence="10" id="KW-1185">Reference proteome</keyword>
<evidence type="ECO:0000256" key="5">
    <source>
        <dbReference type="ARBA" id="ARBA00022692"/>
    </source>
</evidence>
<feature type="transmembrane region" description="Helical" evidence="8">
    <location>
        <begin position="315"/>
        <end position="335"/>
    </location>
</feature>
<dbReference type="InterPro" id="IPR007272">
    <property type="entry name" value="Sulf_transp_TsuA/YedE"/>
</dbReference>
<dbReference type="OMA" id="RRSMIGI"/>
<evidence type="ECO:0000256" key="1">
    <source>
        <dbReference type="ARBA" id="ARBA00004429"/>
    </source>
</evidence>
<proteinExistence type="predicted"/>
<evidence type="ECO:0000256" key="3">
    <source>
        <dbReference type="ARBA" id="ARBA00022475"/>
    </source>
</evidence>
<dbReference type="CTD" id="20238928"/>
<evidence type="ECO:0000256" key="6">
    <source>
        <dbReference type="ARBA" id="ARBA00022989"/>
    </source>
</evidence>
<feature type="transmembrane region" description="Helical" evidence="8">
    <location>
        <begin position="220"/>
        <end position="244"/>
    </location>
</feature>
<accession>V4BVR5</accession>
<dbReference type="PANTHER" id="PTHR30574">
    <property type="entry name" value="INNER MEMBRANE PROTEIN YEDE"/>
    <property type="match status" value="1"/>
</dbReference>
<feature type="transmembrane region" description="Helical" evidence="8">
    <location>
        <begin position="271"/>
        <end position="295"/>
    </location>
</feature>
<feature type="transmembrane region" description="Helical" evidence="8">
    <location>
        <begin position="404"/>
        <end position="423"/>
    </location>
</feature>
<sequence length="477" mass="52496">MRCGMLQNVSTCECDSVNNIKCVLKRQDIFSDMIKDSRKNLRGNHEIVKIYMGRGGNAIDQRSERVMERQRMPDPEMKRINLKQQSYDVSTEDVNPGLKEDAESILSIVAKLVVALLCGVVFGFAAEKSRVFEPMSIREQMVFEKWIMLKMFLAAVATGQVCLNLLSVCSRTSEKFKKASEQFFKTVSEKGLLTSTLGPFILGIGMTLSGSCPGMVLTQVGAWCPNAIFTLMGALLAALIYGMVAQHIQNFTQPKVSYQSLQVHHTLKRPYILFALPLAGFLTVVVVLLEVYIPFTQDLEKPELQKSNIFETRAWPPFVGGCLIGLLQLPVVLVLGDTIGGSSSYVTLVSQWVRTPYLKDKFPYLAERQSGMDNWWQVIYVIGAVVGGLVSSMSSNSFNDVQGVGVFEALVGGFLIVFGARFASGCTSGHGLSGVGMLFWLSLIAVPFMFGGAISTAYIMRAVNGALDRYVNSTLEL</sequence>
<keyword evidence="3" id="KW-1003">Cell membrane</keyword>
<feature type="transmembrane region" description="Helical" evidence="8">
    <location>
        <begin position="378"/>
        <end position="398"/>
    </location>
</feature>
<dbReference type="Pfam" id="PF04143">
    <property type="entry name" value="Sulf_transp"/>
    <property type="match status" value="1"/>
</dbReference>
<keyword evidence="2" id="KW-0813">Transport</keyword>
<gene>
    <name evidence="9" type="ORF">LOTGIDRAFT_162150</name>
</gene>
<evidence type="ECO:0000313" key="10">
    <source>
        <dbReference type="Proteomes" id="UP000030746"/>
    </source>
</evidence>
<dbReference type="HOGENOM" id="CLU_053006_1_0_1"/>
<dbReference type="OrthoDB" id="10254418at2759"/>
<evidence type="ECO:0000256" key="8">
    <source>
        <dbReference type="SAM" id="Phobius"/>
    </source>
</evidence>
<dbReference type="Proteomes" id="UP000030746">
    <property type="component" value="Unassembled WGS sequence"/>
</dbReference>
<dbReference type="PANTHER" id="PTHR30574:SF1">
    <property type="entry name" value="SULPHUR TRANSPORT DOMAIN-CONTAINING PROTEIN"/>
    <property type="match status" value="1"/>
</dbReference>
<reference evidence="9 10" key="1">
    <citation type="journal article" date="2013" name="Nature">
        <title>Insights into bilaterian evolution from three spiralian genomes.</title>
        <authorList>
            <person name="Simakov O."/>
            <person name="Marletaz F."/>
            <person name="Cho S.J."/>
            <person name="Edsinger-Gonzales E."/>
            <person name="Havlak P."/>
            <person name="Hellsten U."/>
            <person name="Kuo D.H."/>
            <person name="Larsson T."/>
            <person name="Lv J."/>
            <person name="Arendt D."/>
            <person name="Savage R."/>
            <person name="Osoegawa K."/>
            <person name="de Jong P."/>
            <person name="Grimwood J."/>
            <person name="Chapman J.A."/>
            <person name="Shapiro H."/>
            <person name="Aerts A."/>
            <person name="Otillar R.P."/>
            <person name="Terry A.Y."/>
            <person name="Boore J.L."/>
            <person name="Grigoriev I.V."/>
            <person name="Lindberg D.R."/>
            <person name="Seaver E.C."/>
            <person name="Weisblat D.A."/>
            <person name="Putnam N.H."/>
            <person name="Rokhsar D.S."/>
        </authorList>
    </citation>
    <scope>NUCLEOTIDE SEQUENCE [LARGE SCALE GENOMIC DNA]</scope>
</reference>
<keyword evidence="7 8" id="KW-0472">Membrane</keyword>
<protein>
    <submittedName>
        <fullName evidence="9">Uncharacterized protein</fullName>
    </submittedName>
</protein>
<keyword evidence="6 8" id="KW-1133">Transmembrane helix</keyword>
<feature type="transmembrane region" description="Helical" evidence="8">
    <location>
        <begin position="105"/>
        <end position="126"/>
    </location>
</feature>
<dbReference type="AlphaFoldDB" id="V4BVR5"/>
<evidence type="ECO:0000256" key="7">
    <source>
        <dbReference type="ARBA" id="ARBA00023136"/>
    </source>
</evidence>
<dbReference type="GeneID" id="20238928"/>
<evidence type="ECO:0000256" key="2">
    <source>
        <dbReference type="ARBA" id="ARBA00022448"/>
    </source>
</evidence>
<feature type="transmembrane region" description="Helical" evidence="8">
    <location>
        <begin position="146"/>
        <end position="170"/>
    </location>
</feature>
<dbReference type="STRING" id="225164.V4BVR5"/>
<dbReference type="EMBL" id="KB201977">
    <property type="protein sequence ID" value="ESO93124.1"/>
    <property type="molecule type" value="Genomic_DNA"/>
</dbReference>
<keyword evidence="4" id="KW-0997">Cell inner membrane</keyword>
<name>V4BVR5_LOTGI</name>
<feature type="transmembrane region" description="Helical" evidence="8">
    <location>
        <begin position="435"/>
        <end position="460"/>
    </location>
</feature>
<dbReference type="RefSeq" id="XP_009056323.1">
    <property type="nucleotide sequence ID" value="XM_009058075.1"/>
</dbReference>
<evidence type="ECO:0000313" key="9">
    <source>
        <dbReference type="EMBL" id="ESO93124.1"/>
    </source>
</evidence>
<evidence type="ECO:0000256" key="4">
    <source>
        <dbReference type="ARBA" id="ARBA00022519"/>
    </source>
</evidence>
<organism evidence="9 10">
    <name type="scientific">Lottia gigantea</name>
    <name type="common">Giant owl limpet</name>
    <dbReference type="NCBI Taxonomy" id="225164"/>
    <lineage>
        <taxon>Eukaryota</taxon>
        <taxon>Metazoa</taxon>
        <taxon>Spiralia</taxon>
        <taxon>Lophotrochozoa</taxon>
        <taxon>Mollusca</taxon>
        <taxon>Gastropoda</taxon>
        <taxon>Patellogastropoda</taxon>
        <taxon>Lottioidea</taxon>
        <taxon>Lottiidae</taxon>
        <taxon>Lottia</taxon>
    </lineage>
</organism>
<keyword evidence="5 8" id="KW-0812">Transmembrane</keyword>
<dbReference type="KEGG" id="lgi:LOTGIDRAFT_162150"/>